<dbReference type="RefSeq" id="WP_084233115.1">
    <property type="nucleotide sequence ID" value="NZ_FWXW01000001.1"/>
</dbReference>
<comment type="similarity">
    <text evidence="2">Belongs to the class-I pyridoxal-phosphate-dependent aminotransferase family.</text>
</comment>
<keyword evidence="4" id="KW-0032">Aminotransferase</keyword>
<evidence type="ECO:0000313" key="9">
    <source>
        <dbReference type="Proteomes" id="UP000192790"/>
    </source>
</evidence>
<dbReference type="STRING" id="1122930.SAMN02745168_0473"/>
<dbReference type="AlphaFoldDB" id="A0A1W1YJF0"/>
<evidence type="ECO:0000259" key="7">
    <source>
        <dbReference type="Pfam" id="PF00155"/>
    </source>
</evidence>
<dbReference type="PANTHER" id="PTHR42790:SF19">
    <property type="entry name" value="KYNURENINE_ALPHA-AMINOADIPATE AMINOTRANSFERASE, MITOCHONDRIAL"/>
    <property type="match status" value="1"/>
</dbReference>
<dbReference type="CDD" id="cd00609">
    <property type="entry name" value="AAT_like"/>
    <property type="match status" value="1"/>
</dbReference>
<dbReference type="GO" id="GO:0008483">
    <property type="term" value="F:transaminase activity"/>
    <property type="evidence" value="ECO:0007669"/>
    <property type="project" value="UniProtKB-KW"/>
</dbReference>
<dbReference type="Gene3D" id="3.40.640.10">
    <property type="entry name" value="Type I PLP-dependent aspartate aminotransferase-like (Major domain)"/>
    <property type="match status" value="1"/>
</dbReference>
<dbReference type="GO" id="GO:0030170">
    <property type="term" value="F:pyridoxal phosphate binding"/>
    <property type="evidence" value="ECO:0007669"/>
    <property type="project" value="InterPro"/>
</dbReference>
<evidence type="ECO:0000313" key="8">
    <source>
        <dbReference type="EMBL" id="SMC36305.1"/>
    </source>
</evidence>
<dbReference type="InterPro" id="IPR015421">
    <property type="entry name" value="PyrdxlP-dep_Trfase_major"/>
</dbReference>
<dbReference type="InterPro" id="IPR015422">
    <property type="entry name" value="PyrdxlP-dep_Trfase_small"/>
</dbReference>
<name>A0A1W1YJF0_9FIRM</name>
<dbReference type="SUPFAM" id="SSF53383">
    <property type="entry name" value="PLP-dependent transferases"/>
    <property type="match status" value="1"/>
</dbReference>
<evidence type="ECO:0000256" key="6">
    <source>
        <dbReference type="ARBA" id="ARBA00022898"/>
    </source>
</evidence>
<evidence type="ECO:0000256" key="4">
    <source>
        <dbReference type="ARBA" id="ARBA00022576"/>
    </source>
</evidence>
<evidence type="ECO:0000256" key="3">
    <source>
        <dbReference type="ARBA" id="ARBA00011738"/>
    </source>
</evidence>
<dbReference type="InterPro" id="IPR015424">
    <property type="entry name" value="PyrdxlP-dep_Trfase"/>
</dbReference>
<comment type="subunit">
    <text evidence="3">Homodimer.</text>
</comment>
<dbReference type="EMBL" id="FWXW01000001">
    <property type="protein sequence ID" value="SMC36305.1"/>
    <property type="molecule type" value="Genomic_DNA"/>
</dbReference>
<accession>A0A1W1YJF0</accession>
<dbReference type="Gene3D" id="3.90.1150.10">
    <property type="entry name" value="Aspartate Aminotransferase, domain 1"/>
    <property type="match status" value="1"/>
</dbReference>
<evidence type="ECO:0000256" key="5">
    <source>
        <dbReference type="ARBA" id="ARBA00022679"/>
    </source>
</evidence>
<dbReference type="FunFam" id="3.40.640.10:FF:000053">
    <property type="entry name" value="Aminotransferase, class I"/>
    <property type="match status" value="1"/>
</dbReference>
<organism evidence="8 9">
    <name type="scientific">Papillibacter cinnamivorans DSM 12816</name>
    <dbReference type="NCBI Taxonomy" id="1122930"/>
    <lineage>
        <taxon>Bacteria</taxon>
        <taxon>Bacillati</taxon>
        <taxon>Bacillota</taxon>
        <taxon>Clostridia</taxon>
        <taxon>Eubacteriales</taxon>
        <taxon>Oscillospiraceae</taxon>
        <taxon>Papillibacter</taxon>
    </lineage>
</organism>
<reference evidence="8 9" key="1">
    <citation type="submission" date="2017-04" db="EMBL/GenBank/DDBJ databases">
        <authorList>
            <person name="Afonso C.L."/>
            <person name="Miller P.J."/>
            <person name="Scott M.A."/>
            <person name="Spackman E."/>
            <person name="Goraichik I."/>
            <person name="Dimitrov K.M."/>
            <person name="Suarez D.L."/>
            <person name="Swayne D.E."/>
        </authorList>
    </citation>
    <scope>NUCLEOTIDE SEQUENCE [LARGE SCALE GENOMIC DNA]</scope>
    <source>
        <strain evidence="8 9">DSM 12816</strain>
    </source>
</reference>
<sequence length="396" mass="43942">MDIKLSDRMSGLNPSAIREMFKVVQNPDIISFAAGSPSAAEFPVPELKAAALEIFDREAVPALQYGITEGYAPLRRRLTERLSEKFGIGRPFDDLIVVSGGQQCIDLSAKCLVNEGDAVLSENPSFIGGLNTFRSFGARLVGIPMDGDGMDTDALEEALKREKKAKLIYTIPDFQNPMGVTMSLPRRRKVYELAVKYGVMVLEDAPYTELRYSGEPLPAIKSFDETGHVIYSGSMSKVIAPGIRIGFAVAQKDLMAKMIVAKQGEDVHTNQFFQILVDRYLEENDFDAHIKNCCGHYREKRDLMLRCMEENFPSGVAFTRPQGGIFLWCTLPEGYSGKEFCSFAVERGVAAVPGATFDTQSDPKNRCFRLNFTVPSHEQIKKGVGILGDCLRDYLK</sequence>
<keyword evidence="5" id="KW-0808">Transferase</keyword>
<evidence type="ECO:0000256" key="2">
    <source>
        <dbReference type="ARBA" id="ARBA00007441"/>
    </source>
</evidence>
<evidence type="ECO:0000256" key="1">
    <source>
        <dbReference type="ARBA" id="ARBA00001933"/>
    </source>
</evidence>
<dbReference type="OrthoDB" id="9802328at2"/>
<keyword evidence="6" id="KW-0663">Pyridoxal phosphate</keyword>
<comment type="cofactor">
    <cofactor evidence="1">
        <name>pyridoxal 5'-phosphate</name>
        <dbReference type="ChEBI" id="CHEBI:597326"/>
    </cofactor>
</comment>
<dbReference type="GO" id="GO:1901605">
    <property type="term" value="P:alpha-amino acid metabolic process"/>
    <property type="evidence" value="ECO:0007669"/>
    <property type="project" value="TreeGrafter"/>
</dbReference>
<protein>
    <submittedName>
        <fullName evidence="8">2-aminoadipate transaminase</fullName>
    </submittedName>
</protein>
<dbReference type="InterPro" id="IPR004839">
    <property type="entry name" value="Aminotransferase_I/II_large"/>
</dbReference>
<feature type="domain" description="Aminotransferase class I/classII large" evidence="7">
    <location>
        <begin position="28"/>
        <end position="384"/>
    </location>
</feature>
<dbReference type="InterPro" id="IPR050859">
    <property type="entry name" value="Class-I_PLP-dep_aminotransf"/>
</dbReference>
<dbReference type="PANTHER" id="PTHR42790">
    <property type="entry name" value="AMINOTRANSFERASE"/>
    <property type="match status" value="1"/>
</dbReference>
<keyword evidence="9" id="KW-1185">Reference proteome</keyword>
<gene>
    <name evidence="8" type="ORF">SAMN02745168_0473</name>
</gene>
<proteinExistence type="inferred from homology"/>
<dbReference type="Proteomes" id="UP000192790">
    <property type="component" value="Unassembled WGS sequence"/>
</dbReference>
<dbReference type="Pfam" id="PF00155">
    <property type="entry name" value="Aminotran_1_2"/>
    <property type="match status" value="1"/>
</dbReference>